<dbReference type="Proteomes" id="UP000663844">
    <property type="component" value="Unassembled WGS sequence"/>
</dbReference>
<gene>
    <name evidence="2" type="ORF">OXD698_LOCUS10191</name>
</gene>
<proteinExistence type="predicted"/>
<protein>
    <submittedName>
        <fullName evidence="2">Uncharacterized protein</fullName>
    </submittedName>
</protein>
<dbReference type="AlphaFoldDB" id="A0A818SAE3"/>
<organism evidence="2 3">
    <name type="scientific">Adineta steineri</name>
    <dbReference type="NCBI Taxonomy" id="433720"/>
    <lineage>
        <taxon>Eukaryota</taxon>
        <taxon>Metazoa</taxon>
        <taxon>Spiralia</taxon>
        <taxon>Gnathifera</taxon>
        <taxon>Rotifera</taxon>
        <taxon>Eurotatoria</taxon>
        <taxon>Bdelloidea</taxon>
        <taxon>Adinetida</taxon>
        <taxon>Adinetidae</taxon>
        <taxon>Adineta</taxon>
    </lineage>
</organism>
<accession>A0A818SAE3</accession>
<reference evidence="2" key="1">
    <citation type="submission" date="2021-02" db="EMBL/GenBank/DDBJ databases">
        <authorList>
            <person name="Nowell W R."/>
        </authorList>
    </citation>
    <scope>NUCLEOTIDE SEQUENCE</scope>
</reference>
<comment type="caution">
    <text evidence="2">The sequence shown here is derived from an EMBL/GenBank/DDBJ whole genome shotgun (WGS) entry which is preliminary data.</text>
</comment>
<sequence>MTFIKGSETLIASFDTEHNTNYTASTESGNNNETLVLSTSKSTESRNNNETLILSTLQSTTIALTNNNETHESLGQTTTDIPYSTVKQLESDTETKSPDSNKTLVDMHQLVNQESTSNDTELTDINKWIEHAYASDLKLIDALIFDWMTSGHDEITDEFHFRDMAFETCCQTTEKQNETLITAYIENYGIPEEQEKIIDSCAKELTGLDDTACEVDRDYSNKARNKKTEKYKNASLLRKINYQIEHKIYPSNIITNYYWTTYKTCRSAFFILWKPFAFDKCERDYRQKLLSEKPINFDNLRKQSESSLEVGVVYSGDCQVAYNELKEVMKKRQKFLGKKYKQEKKIVKIFQEAITLKLSEAPIIKSMGTVVNQYCPDRHVLELLFDIDKLIHCEELARIAIAQNGSNDYYNYQNSTSNPFLNIVIKDFQGLEQALAKIVSLSETKSTQKRSLDTFFDPNAISKFVDDVRKNASYITVNAYLNPSSTPKDTKPIGTVTTKISGGLINHISQIINNAHETPSSTFKTIHLNSGDISEGIYDPDNVTSEYSDETYEVTDDTTSDSPQNGDEAHLNPSSTSKNTYVKSGDIAGVFGNLIGDTSQNVK</sequence>
<feature type="region of interest" description="Disordered" evidence="1">
    <location>
        <begin position="534"/>
        <end position="579"/>
    </location>
</feature>
<evidence type="ECO:0000256" key="1">
    <source>
        <dbReference type="SAM" id="MobiDB-lite"/>
    </source>
</evidence>
<name>A0A818SAE3_9BILA</name>
<evidence type="ECO:0000313" key="3">
    <source>
        <dbReference type="Proteomes" id="UP000663844"/>
    </source>
</evidence>
<feature type="compositionally biased region" description="Acidic residues" evidence="1">
    <location>
        <begin position="547"/>
        <end position="559"/>
    </location>
</feature>
<dbReference type="EMBL" id="CAJOAZ010000535">
    <property type="protein sequence ID" value="CAF3670149.1"/>
    <property type="molecule type" value="Genomic_DNA"/>
</dbReference>
<evidence type="ECO:0000313" key="2">
    <source>
        <dbReference type="EMBL" id="CAF3670149.1"/>
    </source>
</evidence>